<reference evidence="4" key="1">
    <citation type="submission" date="2019-07" db="EMBL/GenBank/DDBJ databases">
        <title>Annotation for the trematode Paragonimus miyazaki's.</title>
        <authorList>
            <person name="Choi Y.-J."/>
        </authorList>
    </citation>
    <scope>NUCLEOTIDE SEQUENCE</scope>
    <source>
        <strain evidence="4">Japan</strain>
    </source>
</reference>
<evidence type="ECO:0000256" key="1">
    <source>
        <dbReference type="SAM" id="Phobius"/>
    </source>
</evidence>
<dbReference type="Proteomes" id="UP000822476">
    <property type="component" value="Unassembled WGS sequence"/>
</dbReference>
<evidence type="ECO:0000256" key="2">
    <source>
        <dbReference type="SAM" id="SignalP"/>
    </source>
</evidence>
<dbReference type="InterPro" id="IPR040354">
    <property type="entry name" value="TCTN1-3"/>
</dbReference>
<gene>
    <name evidence="4" type="ORF">EG68_00897</name>
</gene>
<feature type="domain" description="Tectonic-1-3 N-terminal" evidence="3">
    <location>
        <begin position="380"/>
        <end position="427"/>
    </location>
</feature>
<dbReference type="AlphaFoldDB" id="A0A8S9ZBW5"/>
<comment type="caution">
    <text evidence="4">The sequence shown here is derived from an EMBL/GenBank/DDBJ whole genome shotgun (WGS) entry which is preliminary data.</text>
</comment>
<dbReference type="InterPro" id="IPR057724">
    <property type="entry name" value="TCTN1-3_N"/>
</dbReference>
<dbReference type="EMBL" id="JTDE01000275">
    <property type="protein sequence ID" value="KAF7261728.1"/>
    <property type="molecule type" value="Genomic_DNA"/>
</dbReference>
<keyword evidence="1" id="KW-0812">Transmembrane</keyword>
<evidence type="ECO:0000259" key="3">
    <source>
        <dbReference type="Pfam" id="PF25752"/>
    </source>
</evidence>
<keyword evidence="1" id="KW-1133">Transmembrane helix</keyword>
<keyword evidence="2" id="KW-0732">Signal</keyword>
<sequence>MNVFYFLLNYYLLVNSGVYLQVVRITDKNSNFLVNFNVKTLLIPITVESLNESATVTCSFISSQRLFISNGSFGDIQVSPTNTTGEVTFSCSKIGLKADFHCHLRNRSATSVNHGTIKCSKAPVVGIAPVVVSILKQKTPFIKLLRVQLSEPVVENAVKLNCFQQASNGITVSVGSVKIEKGFSSQTISVQITSFGNGDPTTLSCVAQSIGGSQYKFSNSQGQSALLIPTDGKVWLYPQTAYYTSVSFQLSLYVNEIIDDLSMLCYVDTATSEAYANILLNNTKCATSEQNNVTTNSWVISPTNVDFKLSQSSSLQRTLYLTRASFPNASEAGTVEIVIVRCCNPATYDPAFFGARTSARINVLLPNAPIAISENNFLDDSQTVLPNPIFSPVPPCPCDITQAVCDLGCCCDSFCPGHQPVPCFTGAFGGDLTVVDPRLCGNASSGLLSSTNYPKEYLLTASNIPLLLTRFPGFHQLRCVVADNGAVLGYVYPQTYIARNEKQLISNHESSQKSYPPLDITDSGVRQFNEPNSPMGDGYREGDALRLVRQVVSLSSGGAPIVTDGPENFPLMLPDPISCDLPSGSTVDYLAERKTYQCPITMDEISCQAAITTEATLTLGMGPQSIVSRLSSRAYLIADDVLARLSQSGYQLRARGLHNSSRAPTIVNYYCLATEETSTFSTQSDSTPSTTQPSRMGFFDQECTFDNVTLLTTCVPIGNVSSSSASLSSTPCSWSDGYGLAPAISLANGLCGNVVLRVDYRFFWASGSITNAEADVYLSDIPTNSTQTYNQIFTVTFTNQLTSAAQTEQSFPSSGRFGYDLDAALITGTIENSNAHNFTVSVEQIGTRVPGIVKPGPDYLCGNAEREPFRFRRNAVGACRVNLNLSAFEDCIRLRSLLVSQLNQYVPNSVVAVYGSPSTTASQNWVIVQRESAEINYTSPFENSFGTCDHVPSGVLMDVFYVVQGKAQGQPIWQIIGAHVSYSYSTWTLRMKPKIENSDVNLTAPSSVNQAFYITISVAYTQVSTDWSDAIIRSPNASERRTLNIANERACQSDGCWKGIFYAWNGYGDLLSLDQGALTRTSYEVAAALIIGAITVTLMFVTRTFF</sequence>
<feature type="chain" id="PRO_5035913092" description="Tectonic-1-3 N-terminal domain-containing protein" evidence="2">
    <location>
        <begin position="17"/>
        <end position="1106"/>
    </location>
</feature>
<dbReference type="PANTHER" id="PTHR14611">
    <property type="entry name" value="TECTONIC FAMILY MEMBER"/>
    <property type="match status" value="1"/>
</dbReference>
<evidence type="ECO:0000313" key="5">
    <source>
        <dbReference type="Proteomes" id="UP000822476"/>
    </source>
</evidence>
<proteinExistence type="predicted"/>
<evidence type="ECO:0000313" key="4">
    <source>
        <dbReference type="EMBL" id="KAF7261728.1"/>
    </source>
</evidence>
<feature type="transmembrane region" description="Helical" evidence="1">
    <location>
        <begin position="1085"/>
        <end position="1105"/>
    </location>
</feature>
<dbReference type="GO" id="GO:0060271">
    <property type="term" value="P:cilium assembly"/>
    <property type="evidence" value="ECO:0007669"/>
    <property type="project" value="TreeGrafter"/>
</dbReference>
<keyword evidence="5" id="KW-1185">Reference proteome</keyword>
<dbReference type="Pfam" id="PF25752">
    <property type="entry name" value="DUF1619_N"/>
    <property type="match status" value="1"/>
</dbReference>
<accession>A0A8S9ZBW5</accession>
<dbReference type="OrthoDB" id="6264205at2759"/>
<keyword evidence="1" id="KW-0472">Membrane</keyword>
<organism evidence="4 5">
    <name type="scientific">Paragonimus skrjabini miyazakii</name>
    <dbReference type="NCBI Taxonomy" id="59628"/>
    <lineage>
        <taxon>Eukaryota</taxon>
        <taxon>Metazoa</taxon>
        <taxon>Spiralia</taxon>
        <taxon>Lophotrochozoa</taxon>
        <taxon>Platyhelminthes</taxon>
        <taxon>Trematoda</taxon>
        <taxon>Digenea</taxon>
        <taxon>Plagiorchiida</taxon>
        <taxon>Troglotremata</taxon>
        <taxon>Troglotrematidae</taxon>
        <taxon>Paragonimus</taxon>
    </lineage>
</organism>
<dbReference type="PANTHER" id="PTHR14611:SF6">
    <property type="entry name" value="TECTONIC-2"/>
    <property type="match status" value="1"/>
</dbReference>
<feature type="signal peptide" evidence="2">
    <location>
        <begin position="1"/>
        <end position="16"/>
    </location>
</feature>
<protein>
    <recommendedName>
        <fullName evidence="3">Tectonic-1-3 N-terminal domain-containing protein</fullName>
    </recommendedName>
</protein>
<name>A0A8S9ZBW5_9TREM</name>